<dbReference type="EMBL" id="PEBQ01000164">
    <property type="protein sequence ID" value="PHY93168.1"/>
    <property type="molecule type" value="Genomic_DNA"/>
</dbReference>
<dbReference type="InterPro" id="IPR041206">
    <property type="entry name" value="HEPN/RES_NTD1"/>
</dbReference>
<dbReference type="Pfam" id="PF08808">
    <property type="entry name" value="RES"/>
    <property type="match status" value="1"/>
</dbReference>
<evidence type="ECO:0000259" key="1">
    <source>
        <dbReference type="SMART" id="SM00953"/>
    </source>
</evidence>
<dbReference type="AlphaFoldDB" id="A0A2G4R9C5"/>
<comment type="caution">
    <text evidence="2">The sequence shown here is derived from an EMBL/GenBank/DDBJ whole genome shotgun (WGS) entry which is preliminary data.</text>
</comment>
<dbReference type="Pfam" id="PF18870">
    <property type="entry name" value="HEPN_RES_NTD1"/>
    <property type="match status" value="1"/>
</dbReference>
<reference evidence="2 3" key="1">
    <citation type="submission" date="2017-10" db="EMBL/GenBank/DDBJ databases">
        <title>Genomic analysis of the genus Acetobacter.</title>
        <authorList>
            <person name="Kim K.H."/>
            <person name="Chun B.H."/>
            <person name="Son A.R."/>
            <person name="Jeon C.O."/>
        </authorList>
    </citation>
    <scope>NUCLEOTIDE SEQUENCE [LARGE SCALE GENOMIC DNA]</scope>
    <source>
        <strain evidence="2 3">LHT 2458</strain>
    </source>
</reference>
<gene>
    <name evidence="2" type="ORF">CSR02_12830</name>
</gene>
<evidence type="ECO:0000313" key="3">
    <source>
        <dbReference type="Proteomes" id="UP000228751"/>
    </source>
</evidence>
<dbReference type="InterPro" id="IPR014914">
    <property type="entry name" value="RES_dom"/>
</dbReference>
<name>A0A2G4R9C5_9PROT</name>
<keyword evidence="3" id="KW-1185">Reference proteome</keyword>
<feature type="domain" description="RES" evidence="1">
    <location>
        <begin position="216"/>
        <end position="376"/>
    </location>
</feature>
<dbReference type="OrthoDB" id="1425103at2"/>
<protein>
    <recommendedName>
        <fullName evidence="1">RES domain-containing protein</fullName>
    </recommendedName>
</protein>
<organism evidence="2 3">
    <name type="scientific">Acetobacter pomorum</name>
    <dbReference type="NCBI Taxonomy" id="65959"/>
    <lineage>
        <taxon>Bacteria</taxon>
        <taxon>Pseudomonadati</taxon>
        <taxon>Pseudomonadota</taxon>
        <taxon>Alphaproteobacteria</taxon>
        <taxon>Acetobacterales</taxon>
        <taxon>Acetobacteraceae</taxon>
        <taxon>Acetobacter</taxon>
    </lineage>
</organism>
<proteinExistence type="predicted"/>
<dbReference type="Proteomes" id="UP000228751">
    <property type="component" value="Unassembled WGS sequence"/>
</dbReference>
<dbReference type="RefSeq" id="WP_099541916.1">
    <property type="nucleotide sequence ID" value="NZ_PEBQ01000164.1"/>
</dbReference>
<dbReference type="SMART" id="SM00953">
    <property type="entry name" value="RES"/>
    <property type="match status" value="1"/>
</dbReference>
<sequence>MHGNTNNDLYICSGCFGDEHIKKFITYRNSNKKCNYCSLSSDPSAKQSEIFRFIAEHVNKSFTCCDYVGFYYVANAPENAPFPHGRYTSPYLLKNILKLELPRDSDGKLLRAICDIPLENKKWASLDFGKVTLDKELDLYWWMFCNFTKYNRRFNLDAVPKLFTQNLAEKARLFSPKAIFNLLIPYMKRLVRDIPVGMIFYRSRISKNGEKYTSVNELGPPPCNRSLQSNRMNPPGIPCFYASETREGALVEVRATNQDSWSLGVFETIKPIRILDLTNLPEVGSFFSDNEINDQKAIKFLHNFSSNISCPVTGDDRTHLEYIPTQVLAELVRDCQELSVWGIRYRSAVQNGGESYNNIVLFISTDEIEGSVKRSTLIDDQEILKEAYKYVELIKLNSIEYSTHKCEYISNNAHSMTAPSSEASDIISSILTIPAMKTAYEKLDDAEKNKMVEQITSIINLKYP</sequence>
<accession>A0A2G4R9C5</accession>
<evidence type="ECO:0000313" key="2">
    <source>
        <dbReference type="EMBL" id="PHY93168.1"/>
    </source>
</evidence>